<name>A0A976MB59_THEOR</name>
<gene>
    <name evidence="3" type="ORF">MACK_001909</name>
</gene>
<protein>
    <submittedName>
        <fullName evidence="3">Uncharacterized protein</fullName>
    </submittedName>
</protein>
<feature type="region of interest" description="Disordered" evidence="2">
    <location>
        <begin position="328"/>
        <end position="351"/>
    </location>
</feature>
<accession>A0A976MB59</accession>
<evidence type="ECO:0000256" key="1">
    <source>
        <dbReference type="SAM" id="Coils"/>
    </source>
</evidence>
<dbReference type="AlphaFoldDB" id="A0A976MB59"/>
<sequence length="491" mass="56020">MNKTYRRPHLAEITFSLINDDEIDLDNRIIEKHNRISNILSDQKELIREITLNTNRPDVTNEKLLQVQQENEKLLYDNKHNCETIKNLKIDIENAQSDLIVERKQNVQLLKDKAELQNKISILSKENMSLLTSQEMMQNMHNNEVEDLNNKKAELSTRISELQKDLDFFRDSLQESHKMNEILRSEMTSLIDVYKTDKESLQKLKVENKRLMENNSIYKSQNYSLIEINDRLRKRTLFCNHTGELSTTNSSTITNLSSGINFQSTPTLCSPNASQSSYDSDSLQDMHGCSEQYINSNEHTALADANILEQSLQLSNISKSFHELTSSRNSLNNSYSNTSSPNSNTNASNSTSMVSNTCQLDLVFNSIDDNNTNINSNSPFSILGSTYSSPYKESSDTKDIDVNESYGIFNLINNDKIANPTTKWVTDRVSRKSSMDALESLRYKIRSISLDSNVENVNINSSLNCFQSNVTINLIQNKLQLISQRLNETTA</sequence>
<organism evidence="3 4">
    <name type="scientific">Theileria orientalis</name>
    <dbReference type="NCBI Taxonomy" id="68886"/>
    <lineage>
        <taxon>Eukaryota</taxon>
        <taxon>Sar</taxon>
        <taxon>Alveolata</taxon>
        <taxon>Apicomplexa</taxon>
        <taxon>Aconoidasida</taxon>
        <taxon>Piroplasmida</taxon>
        <taxon>Theileriidae</taxon>
        <taxon>Theileria</taxon>
    </lineage>
</organism>
<evidence type="ECO:0000313" key="4">
    <source>
        <dbReference type="Proteomes" id="UP000244811"/>
    </source>
</evidence>
<dbReference type="EMBL" id="CP056070">
    <property type="protein sequence ID" value="UKK01096.2"/>
    <property type="molecule type" value="Genomic_DNA"/>
</dbReference>
<evidence type="ECO:0000256" key="2">
    <source>
        <dbReference type="SAM" id="MobiDB-lite"/>
    </source>
</evidence>
<proteinExistence type="predicted"/>
<keyword evidence="1" id="KW-0175">Coiled coil</keyword>
<evidence type="ECO:0000313" key="3">
    <source>
        <dbReference type="EMBL" id="UKK01096.2"/>
    </source>
</evidence>
<reference evidence="3" key="1">
    <citation type="submission" date="2022-07" db="EMBL/GenBank/DDBJ databases">
        <title>Evaluation of T. orientalis genome assembly methods using nanopore sequencing and analysis of variation between genomes.</title>
        <authorList>
            <person name="Yam J."/>
            <person name="Micallef M.L."/>
            <person name="Liu M."/>
            <person name="Djordjevic S.P."/>
            <person name="Bogema D.R."/>
            <person name="Jenkins C."/>
        </authorList>
    </citation>
    <scope>NUCLEOTIDE SEQUENCE</scope>
    <source>
        <strain evidence="3">Goon Nure</strain>
    </source>
</reference>
<feature type="coiled-coil region" evidence="1">
    <location>
        <begin position="85"/>
        <end position="221"/>
    </location>
</feature>
<dbReference type="Proteomes" id="UP000244811">
    <property type="component" value="Chromosome 3"/>
</dbReference>